<evidence type="ECO:0000256" key="1">
    <source>
        <dbReference type="ARBA" id="ARBA00010688"/>
    </source>
</evidence>
<keyword evidence="5" id="KW-0067">ATP-binding</keyword>
<evidence type="ECO:0000313" key="7">
    <source>
        <dbReference type="EMBL" id="RIH92266.1"/>
    </source>
</evidence>
<dbReference type="RefSeq" id="WP_119357302.1">
    <property type="nucleotide sequence ID" value="NZ_BJXM01000005.1"/>
</dbReference>
<keyword evidence="8" id="KW-1185">Reference proteome</keyword>
<evidence type="ECO:0000256" key="3">
    <source>
        <dbReference type="ARBA" id="ARBA00022741"/>
    </source>
</evidence>
<gene>
    <name evidence="7" type="primary">scrK_1</name>
    <name evidence="7" type="ORF">Mgrana_01816</name>
</gene>
<dbReference type="EC" id="2.7.1.4" evidence="7"/>
<dbReference type="Pfam" id="PF00294">
    <property type="entry name" value="PfkB"/>
    <property type="match status" value="1"/>
</dbReference>
<protein>
    <submittedName>
        <fullName evidence="7">Fructokinase</fullName>
        <ecNumber evidence="7">2.7.1.4</ecNumber>
    </submittedName>
</protein>
<comment type="similarity">
    <text evidence="1">Belongs to the carbohydrate kinase PfkB family.</text>
</comment>
<dbReference type="InterPro" id="IPR029056">
    <property type="entry name" value="Ribokinase-like"/>
</dbReference>
<reference evidence="7 8" key="1">
    <citation type="submission" date="2018-08" db="EMBL/GenBank/DDBJ databases">
        <title>Meiothermus granaticius genome AF-68 sequencing project.</title>
        <authorList>
            <person name="Da Costa M.S."/>
            <person name="Albuquerque L."/>
            <person name="Raposo P."/>
            <person name="Froufe H.J.C."/>
            <person name="Barroso C.S."/>
            <person name="Egas C."/>
        </authorList>
    </citation>
    <scope>NUCLEOTIDE SEQUENCE [LARGE SCALE GENOMIC DNA]</scope>
    <source>
        <strain evidence="7 8">AF-68</strain>
    </source>
</reference>
<evidence type="ECO:0000256" key="5">
    <source>
        <dbReference type="ARBA" id="ARBA00022840"/>
    </source>
</evidence>
<dbReference type="AlphaFoldDB" id="A0A399F9B1"/>
<organism evidence="7 8">
    <name type="scientific">Meiothermus granaticius NBRC 107808</name>
    <dbReference type="NCBI Taxonomy" id="1227551"/>
    <lineage>
        <taxon>Bacteria</taxon>
        <taxon>Thermotogati</taxon>
        <taxon>Deinococcota</taxon>
        <taxon>Deinococci</taxon>
        <taxon>Thermales</taxon>
        <taxon>Thermaceae</taxon>
        <taxon>Meiothermus</taxon>
    </lineage>
</organism>
<dbReference type="SUPFAM" id="SSF53613">
    <property type="entry name" value="Ribokinase-like"/>
    <property type="match status" value="1"/>
</dbReference>
<sequence>MSARLVVFGDALIDLPTTGNLEFRGFVSGSSLIVATAAQRLGLPTALATRLGGDFFAEAILRYLRGNGLDLSLLEQGPEPTTLAFVLNQGGRTRYAFRNEGAADTRYAPPADLRLPQGVQALHFGSIALLFEPAASSILGVVRAHRDSCLVHFDPNVRPTLIPDRARYLEQFAAWLALAHWVKLSREDLEFLQPQRDEAEAAREWLGRGPRAVVVTDGAAGARLYRPGREVLWVRAPEVEVVDTIGAGDTFSGATLVALLERGLSSPSALETAEDEVLLEVLGFAARAAALNCTRAVCNPPTRAELEAGAA</sequence>
<dbReference type="InterPro" id="IPR011611">
    <property type="entry name" value="PfkB_dom"/>
</dbReference>
<evidence type="ECO:0000256" key="2">
    <source>
        <dbReference type="ARBA" id="ARBA00022679"/>
    </source>
</evidence>
<dbReference type="PANTHER" id="PTHR43085:SF1">
    <property type="entry name" value="PSEUDOURIDINE KINASE-RELATED"/>
    <property type="match status" value="1"/>
</dbReference>
<dbReference type="GO" id="GO:0008865">
    <property type="term" value="F:fructokinase activity"/>
    <property type="evidence" value="ECO:0007669"/>
    <property type="project" value="UniProtKB-EC"/>
</dbReference>
<keyword evidence="3" id="KW-0547">Nucleotide-binding</keyword>
<dbReference type="PANTHER" id="PTHR43085">
    <property type="entry name" value="HEXOKINASE FAMILY MEMBER"/>
    <property type="match status" value="1"/>
</dbReference>
<dbReference type="OrthoDB" id="9813569at2"/>
<name>A0A399F9B1_9DEIN</name>
<dbReference type="Proteomes" id="UP000266178">
    <property type="component" value="Unassembled WGS sequence"/>
</dbReference>
<feature type="domain" description="Carbohydrate kinase PfkB" evidence="6">
    <location>
        <begin position="23"/>
        <end position="300"/>
    </location>
</feature>
<dbReference type="CDD" id="cd01167">
    <property type="entry name" value="bac_FRK"/>
    <property type="match status" value="1"/>
</dbReference>
<evidence type="ECO:0000256" key="4">
    <source>
        <dbReference type="ARBA" id="ARBA00022777"/>
    </source>
</evidence>
<keyword evidence="2 7" id="KW-0808">Transferase</keyword>
<proteinExistence type="inferred from homology"/>
<dbReference type="Gene3D" id="3.40.1190.20">
    <property type="match status" value="1"/>
</dbReference>
<evidence type="ECO:0000313" key="8">
    <source>
        <dbReference type="Proteomes" id="UP000266178"/>
    </source>
</evidence>
<dbReference type="GO" id="GO:0005524">
    <property type="term" value="F:ATP binding"/>
    <property type="evidence" value="ECO:0007669"/>
    <property type="project" value="UniProtKB-KW"/>
</dbReference>
<accession>A0A399F9B1</accession>
<keyword evidence="4 7" id="KW-0418">Kinase</keyword>
<comment type="caution">
    <text evidence="7">The sequence shown here is derived from an EMBL/GenBank/DDBJ whole genome shotgun (WGS) entry which is preliminary data.</text>
</comment>
<dbReference type="InterPro" id="IPR050306">
    <property type="entry name" value="PfkB_Carbo_kinase"/>
</dbReference>
<dbReference type="EMBL" id="QWLB01000022">
    <property type="protein sequence ID" value="RIH92266.1"/>
    <property type="molecule type" value="Genomic_DNA"/>
</dbReference>
<evidence type="ECO:0000259" key="6">
    <source>
        <dbReference type="Pfam" id="PF00294"/>
    </source>
</evidence>